<evidence type="ECO:0000259" key="11">
    <source>
        <dbReference type="PROSITE" id="PS51645"/>
    </source>
</evidence>
<evidence type="ECO:0000256" key="7">
    <source>
        <dbReference type="ARBA" id="ARBA00033999"/>
    </source>
</evidence>
<dbReference type="AlphaFoldDB" id="C6XKE1"/>
<evidence type="ECO:0000256" key="3">
    <source>
        <dbReference type="ARBA" id="ARBA00014046"/>
    </source>
</evidence>
<dbReference type="Pfam" id="PF00875">
    <property type="entry name" value="DNA_photolyase"/>
    <property type="match status" value="1"/>
</dbReference>
<feature type="site" description="Electron transfer via tryptophanyl radical" evidence="9">
    <location>
        <position position="306"/>
    </location>
</feature>
<dbReference type="SUPFAM" id="SSF48173">
    <property type="entry name" value="Cryptochrome/photolyase FAD-binding domain"/>
    <property type="match status" value="1"/>
</dbReference>
<protein>
    <recommendedName>
        <fullName evidence="3">Deoxyribodipyrimidine photo-lyase</fullName>
        <ecNumber evidence="2">4.1.99.3</ecNumber>
    </recommendedName>
</protein>
<evidence type="ECO:0000256" key="4">
    <source>
        <dbReference type="ARBA" id="ARBA00022630"/>
    </source>
</evidence>
<name>C6XKE1_HIRBI</name>
<dbReference type="InterPro" id="IPR005101">
    <property type="entry name" value="Cryptochr/Photolyase_FAD-bd"/>
</dbReference>
<comment type="cofactor">
    <cofactor evidence="1">
        <name>(6R)-5,10-methylene-5,6,7,8-tetrahydrofolate</name>
        <dbReference type="ChEBI" id="CHEBI:15636"/>
    </cofactor>
</comment>
<dbReference type="EC" id="4.1.99.3" evidence="2"/>
<comment type="catalytic activity">
    <reaction evidence="7">
        <text>cyclobutadipyrimidine (in DNA) = 2 pyrimidine residues (in DNA).</text>
        <dbReference type="EC" id="4.1.99.3"/>
    </reaction>
</comment>
<dbReference type="GO" id="GO:0003904">
    <property type="term" value="F:deoxyribodipyrimidine photo-lyase activity"/>
    <property type="evidence" value="ECO:0007669"/>
    <property type="project" value="UniProtKB-EC"/>
</dbReference>
<dbReference type="GO" id="GO:0003677">
    <property type="term" value="F:DNA binding"/>
    <property type="evidence" value="ECO:0007669"/>
    <property type="project" value="TreeGrafter"/>
</dbReference>
<feature type="site" description="Electron transfer via tryptophanyl radical" evidence="9">
    <location>
        <position position="359"/>
    </location>
</feature>
<dbReference type="PROSITE" id="PS00394">
    <property type="entry name" value="DNA_PHOTOLYASES_1_1"/>
    <property type="match status" value="1"/>
</dbReference>
<dbReference type="InterPro" id="IPR002081">
    <property type="entry name" value="Cryptochrome/DNA_photolyase_1"/>
</dbReference>
<dbReference type="Pfam" id="PF03441">
    <property type="entry name" value="FAD_binding_7"/>
    <property type="match status" value="1"/>
</dbReference>
<dbReference type="EMBL" id="CP001678">
    <property type="protein sequence ID" value="ACT57739.1"/>
    <property type="molecule type" value="Genomic_DNA"/>
</dbReference>
<dbReference type="GO" id="GO:0009416">
    <property type="term" value="P:response to light stimulus"/>
    <property type="evidence" value="ECO:0007669"/>
    <property type="project" value="TreeGrafter"/>
</dbReference>
<dbReference type="HOGENOM" id="CLU_010348_2_2_5"/>
<proteinExistence type="inferred from homology"/>
<evidence type="ECO:0000256" key="10">
    <source>
        <dbReference type="RuleBase" id="RU004182"/>
    </source>
</evidence>
<dbReference type="InterPro" id="IPR036134">
    <property type="entry name" value="Crypto/Photolyase_FAD-like_sf"/>
</dbReference>
<dbReference type="InterPro" id="IPR014729">
    <property type="entry name" value="Rossmann-like_a/b/a_fold"/>
</dbReference>
<dbReference type="Gene3D" id="1.25.40.80">
    <property type="match status" value="1"/>
</dbReference>
<evidence type="ECO:0000256" key="6">
    <source>
        <dbReference type="ARBA" id="ARBA00022991"/>
    </source>
</evidence>
<reference evidence="13" key="1">
    <citation type="journal article" date="2011" name="J. Bacteriol.">
        <title>Genome sequences of eight morphologically diverse alphaproteobacteria.</title>
        <authorList>
            <consortium name="US DOE Joint Genome Institute"/>
            <person name="Brown P.J."/>
            <person name="Kysela D.T."/>
            <person name="Buechlein A."/>
            <person name="Hemmerich C."/>
            <person name="Brun Y.V."/>
        </authorList>
    </citation>
    <scope>NUCLEOTIDE SEQUENCE [LARGE SCALE GENOMIC DNA]</scope>
    <source>
        <strain evidence="13">ATCC 49814 / DSM 5838 / IFAM 1418</strain>
    </source>
</reference>
<dbReference type="GO" id="GO:0000719">
    <property type="term" value="P:photoreactive repair"/>
    <property type="evidence" value="ECO:0007669"/>
    <property type="project" value="UniProtKB-ARBA"/>
</dbReference>
<accession>C6XKE1</accession>
<dbReference type="KEGG" id="hba:Hbal_0037"/>
<dbReference type="PANTHER" id="PTHR11455:SF9">
    <property type="entry name" value="CRYPTOCHROME CIRCADIAN CLOCK 5 ISOFORM X1"/>
    <property type="match status" value="1"/>
</dbReference>
<keyword evidence="5 8" id="KW-0274">FAD</keyword>
<dbReference type="SUPFAM" id="SSF52425">
    <property type="entry name" value="Cryptochrome/photolyase, N-terminal domain"/>
    <property type="match status" value="1"/>
</dbReference>
<evidence type="ECO:0000256" key="9">
    <source>
        <dbReference type="PIRSR" id="PIRSR602081-2"/>
    </source>
</evidence>
<feature type="domain" description="Photolyase/cryptochrome alpha/beta" evidence="11">
    <location>
        <begin position="1"/>
        <end position="127"/>
    </location>
</feature>
<keyword evidence="4 8" id="KW-0285">Flavoprotein</keyword>
<keyword evidence="13" id="KW-1185">Reference proteome</keyword>
<dbReference type="eggNOG" id="COG0415">
    <property type="taxonomic scope" value="Bacteria"/>
</dbReference>
<evidence type="ECO:0000313" key="13">
    <source>
        <dbReference type="Proteomes" id="UP000002745"/>
    </source>
</evidence>
<dbReference type="InterPro" id="IPR036155">
    <property type="entry name" value="Crypto/Photolyase_N_sf"/>
</dbReference>
<feature type="site" description="Electron transfer via tryptophanyl radical" evidence="9">
    <location>
        <position position="382"/>
    </location>
</feature>
<dbReference type="PRINTS" id="PR00147">
    <property type="entry name" value="DNAPHOTLYASE"/>
</dbReference>
<evidence type="ECO:0000256" key="2">
    <source>
        <dbReference type="ARBA" id="ARBA00013149"/>
    </source>
</evidence>
<gene>
    <name evidence="12" type="ordered locus">Hbal_0037</name>
</gene>
<dbReference type="STRING" id="582402.Hbal_0037"/>
<evidence type="ECO:0000256" key="1">
    <source>
        <dbReference type="ARBA" id="ARBA00001932"/>
    </source>
</evidence>
<dbReference type="OrthoDB" id="9772484at2"/>
<keyword evidence="6 10" id="KW-0157">Chromophore</keyword>
<organism evidence="12 13">
    <name type="scientific">Hirschia baltica (strain ATCC 49814 / DSM 5838 / IFAM 1418)</name>
    <dbReference type="NCBI Taxonomy" id="582402"/>
    <lineage>
        <taxon>Bacteria</taxon>
        <taxon>Pseudomonadati</taxon>
        <taxon>Pseudomonadota</taxon>
        <taxon>Alphaproteobacteria</taxon>
        <taxon>Hyphomonadales</taxon>
        <taxon>Hyphomonadaceae</taxon>
        <taxon>Hirschia</taxon>
    </lineage>
</organism>
<dbReference type="InterPro" id="IPR018394">
    <property type="entry name" value="DNA_photolyase_1_CS_C"/>
</dbReference>
<keyword evidence="12" id="KW-0456">Lyase</keyword>
<evidence type="ECO:0000313" key="12">
    <source>
        <dbReference type="EMBL" id="ACT57739.1"/>
    </source>
</evidence>
<evidence type="ECO:0000256" key="8">
    <source>
        <dbReference type="PIRSR" id="PIRSR602081-1"/>
    </source>
</evidence>
<dbReference type="InterPro" id="IPR006050">
    <property type="entry name" value="DNA_photolyase_N"/>
</dbReference>
<comment type="similarity">
    <text evidence="10">Belongs to the DNA photolyase family.</text>
</comment>
<dbReference type="GO" id="GO:0071949">
    <property type="term" value="F:FAD binding"/>
    <property type="evidence" value="ECO:0007669"/>
    <property type="project" value="TreeGrafter"/>
</dbReference>
<dbReference type="Proteomes" id="UP000002745">
    <property type="component" value="Chromosome"/>
</dbReference>
<feature type="binding site" evidence="8">
    <location>
        <begin position="236"/>
        <end position="240"/>
    </location>
    <ligand>
        <name>FAD</name>
        <dbReference type="ChEBI" id="CHEBI:57692"/>
    </ligand>
</feature>
<dbReference type="PROSITE" id="PS00691">
    <property type="entry name" value="DNA_PHOTOLYASES_1_2"/>
    <property type="match status" value="1"/>
</dbReference>
<dbReference type="FunFam" id="1.10.579.10:FF:000003">
    <property type="entry name" value="Deoxyribodipyrimidine photo-lyase"/>
    <property type="match status" value="1"/>
</dbReference>
<feature type="binding site" evidence="8">
    <location>
        <position position="224"/>
    </location>
    <ligand>
        <name>FAD</name>
        <dbReference type="ChEBI" id="CHEBI:57692"/>
    </ligand>
</feature>
<sequence length="475" mass="54132">MNLCWFRQDLRLSDNPALRSALSDNSAIALFILEETDTQRPMGSACKAWLHESLIRLQSDLEAIGVPLVLRRGDARDIIPKLTSDLKIDNVYWNRRYDPKDVAIDRALMEHLKEEGVNVESFKANVLFEPWEIKSAGAGTPYKVFSPFWKAALKEGVPAQSLAVPTKIQSKPQLDQLPFDNLEDWDLMPASPNWTNGFWDVWVPGEAGAFERFKEFLEINLKGYSQNRDVPSKNHTSCLSPHLRFGEISPLQIWHGVHAHSGGEVDKDGYKFLAEVGWREFSHSILFYADNLSQTNWKSDFDGFAWVQDENGLTAWQSGQTGYPLVDAGMRELWQTGYIHNRVRMVVASFLIKHLRIDWREGEAWFWDTLVDACPANNPASWQWVAGSGADASPFFRIFNPIMQSEKFDPKGSYIRKWVPELANLDNKSIHTPWEAPKLVLQEVGVRLGENYPKPIVDHKTARDKALAAYKDMTA</sequence>
<dbReference type="PANTHER" id="PTHR11455">
    <property type="entry name" value="CRYPTOCHROME"/>
    <property type="match status" value="1"/>
</dbReference>
<dbReference type="PROSITE" id="PS51645">
    <property type="entry name" value="PHR_CRY_ALPHA_BETA"/>
    <property type="match status" value="1"/>
</dbReference>
<feature type="binding site" evidence="8">
    <location>
        <position position="272"/>
    </location>
    <ligand>
        <name>FAD</name>
        <dbReference type="ChEBI" id="CHEBI:57692"/>
    </ligand>
</feature>
<dbReference type="RefSeq" id="WP_012777897.1">
    <property type="nucleotide sequence ID" value="NC_012982.1"/>
</dbReference>
<evidence type="ECO:0000256" key="5">
    <source>
        <dbReference type="ARBA" id="ARBA00022827"/>
    </source>
</evidence>
<dbReference type="Gene3D" id="1.10.579.10">
    <property type="entry name" value="DNA Cyclobutane Dipyrimidine Photolyase, subunit A, domain 3"/>
    <property type="match status" value="1"/>
</dbReference>
<dbReference type="Gene3D" id="3.40.50.620">
    <property type="entry name" value="HUPs"/>
    <property type="match status" value="1"/>
</dbReference>
<comment type="cofactor">
    <cofactor evidence="8">
        <name>FAD</name>
        <dbReference type="ChEBI" id="CHEBI:57692"/>
    </cofactor>
    <text evidence="8">Binds 1 FAD per subunit.</text>
</comment>